<gene>
    <name evidence="1" type="ordered locus">At5g27540</name>
</gene>
<evidence type="ECO:0000313" key="1">
    <source>
        <dbReference type="EMBL" id="BAD94292.1"/>
    </source>
</evidence>
<reference evidence="1" key="1">
    <citation type="submission" date="2005-03" db="EMBL/GenBank/DDBJ databases">
        <title>Large-scale analysis of RIKEN Arabidopsis full-length (RAFL) cDNAs.</title>
        <authorList>
            <person name="Totoki Y."/>
            <person name="Seki M."/>
            <person name="Ishida J."/>
            <person name="Nakajima M."/>
            <person name="Enju A."/>
            <person name="Kamiya A."/>
            <person name="Narusaka M."/>
            <person name="Shin-i T."/>
            <person name="Nakagawa M."/>
            <person name="Sakamoto N."/>
            <person name="Oishi K."/>
            <person name="Kohara Y."/>
            <person name="Kobayashi M."/>
            <person name="Toyoda A."/>
            <person name="Sakaki Y."/>
            <person name="Sakurai T."/>
            <person name="Iida K."/>
            <person name="Akiyama K."/>
            <person name="Satou M."/>
            <person name="Toyoda T."/>
            <person name="Konagaya A."/>
            <person name="Carninci P."/>
            <person name="Kawai J."/>
            <person name="Hayashizaki Y."/>
            <person name="Shinozaki K."/>
        </authorList>
    </citation>
    <scope>NUCLEOTIDE SEQUENCE</scope>
</reference>
<dbReference type="AlphaFoldDB" id="Q56ZS4"/>
<proteinExistence type="evidence at transcript level"/>
<accession>Q56ZS4</accession>
<organism evidence="1">
    <name type="scientific">Arabidopsis thaliana</name>
    <name type="common">Mouse-ear cress</name>
    <dbReference type="NCBI Taxonomy" id="3702"/>
    <lineage>
        <taxon>Eukaryota</taxon>
        <taxon>Viridiplantae</taxon>
        <taxon>Streptophyta</taxon>
        <taxon>Embryophyta</taxon>
        <taxon>Tracheophyta</taxon>
        <taxon>Spermatophyta</taxon>
        <taxon>Magnoliopsida</taxon>
        <taxon>eudicotyledons</taxon>
        <taxon>Gunneridae</taxon>
        <taxon>Pentapetalae</taxon>
        <taxon>rosids</taxon>
        <taxon>malvids</taxon>
        <taxon>Brassicales</taxon>
        <taxon>Brassicaceae</taxon>
        <taxon>Camelineae</taxon>
        <taxon>Arabidopsis</taxon>
    </lineage>
</organism>
<name>Q56ZS4_ARATH</name>
<sequence length="28" mass="2771">MAVSIGAAAVVVGLAAYRVYATRESSSA</sequence>
<protein>
    <submittedName>
        <fullName evidence="1">Uncharacterized protein At5g27540</fullName>
    </submittedName>
</protein>
<dbReference type="EMBL" id="AK220887">
    <property type="protein sequence ID" value="BAD94292.1"/>
    <property type="molecule type" value="mRNA"/>
</dbReference>